<dbReference type="EMBL" id="JAVDXT010000007">
    <property type="protein sequence ID" value="MDR7380285.1"/>
    <property type="molecule type" value="Genomic_DNA"/>
</dbReference>
<dbReference type="Pfam" id="PF08242">
    <property type="entry name" value="Methyltransf_12"/>
    <property type="match status" value="1"/>
</dbReference>
<accession>A0ABU2CG21</accession>
<proteinExistence type="predicted"/>
<dbReference type="InterPro" id="IPR013217">
    <property type="entry name" value="Methyltransf_12"/>
</dbReference>
<dbReference type="RefSeq" id="WP_310377134.1">
    <property type="nucleotide sequence ID" value="NZ_JAVDXT010000007.1"/>
</dbReference>
<evidence type="ECO:0000259" key="1">
    <source>
        <dbReference type="Pfam" id="PF08242"/>
    </source>
</evidence>
<comment type="caution">
    <text evidence="2">The sequence shown here is derived from an EMBL/GenBank/DDBJ whole genome shotgun (WGS) entry which is preliminary data.</text>
</comment>
<evidence type="ECO:0000313" key="2">
    <source>
        <dbReference type="EMBL" id="MDR7380285.1"/>
    </source>
</evidence>
<dbReference type="SUPFAM" id="SSF53335">
    <property type="entry name" value="S-adenosyl-L-methionine-dependent methyltransferases"/>
    <property type="match status" value="1"/>
</dbReference>
<evidence type="ECO:0000313" key="3">
    <source>
        <dbReference type="Proteomes" id="UP001180487"/>
    </source>
</evidence>
<name>A0ABU2CG21_9BURK</name>
<dbReference type="Gene3D" id="3.40.50.150">
    <property type="entry name" value="Vaccinia Virus protein VP39"/>
    <property type="match status" value="1"/>
</dbReference>
<dbReference type="Proteomes" id="UP001180487">
    <property type="component" value="Unassembled WGS sequence"/>
</dbReference>
<organism evidence="2 3">
    <name type="scientific">Rhodoferax ferrireducens</name>
    <dbReference type="NCBI Taxonomy" id="192843"/>
    <lineage>
        <taxon>Bacteria</taxon>
        <taxon>Pseudomonadati</taxon>
        <taxon>Pseudomonadota</taxon>
        <taxon>Betaproteobacteria</taxon>
        <taxon>Burkholderiales</taxon>
        <taxon>Comamonadaceae</taxon>
        <taxon>Rhodoferax</taxon>
    </lineage>
</organism>
<feature type="domain" description="Methyltransferase type 12" evidence="1">
    <location>
        <begin position="290"/>
        <end position="396"/>
    </location>
</feature>
<reference evidence="2 3" key="1">
    <citation type="submission" date="2023-07" db="EMBL/GenBank/DDBJ databases">
        <title>Sorghum-associated microbial communities from plants grown in Nebraska, USA.</title>
        <authorList>
            <person name="Schachtman D."/>
        </authorList>
    </citation>
    <scope>NUCLEOTIDE SEQUENCE [LARGE SCALE GENOMIC DNA]</scope>
    <source>
        <strain evidence="2 3">BE313</strain>
    </source>
</reference>
<dbReference type="InterPro" id="IPR029063">
    <property type="entry name" value="SAM-dependent_MTases_sf"/>
</dbReference>
<keyword evidence="3" id="KW-1185">Reference proteome</keyword>
<sequence>MQSLSSIHPVISFRNSHDEGMRGTLISHQRGSLVMEVYNPHSLVQVSEVLHELTVRSGQKSIYKGKAVVVSLINTGLMAVVSVNLMDQWNEVGLMQPGTAAVAEAAAFFVQDWSTRFSVRRDYQVVVSEMRAYFSDVARWVDQLDVAASLPREADGRIQQDVFMELGLPLLHKGREFLQWFDQEAAQVPDELVPMHRSFAQTAIHPLILRAPFVHRTFSKPLGYAGDYEMVNQIVGDPRQGPSSYFQLVNFMFLQAGVAQAHRNRIDILYDRLEKLAASAVQAGRSMRVLNIGCGPALEIQRLLQKCPDFDRLEFVLVDFSEETLDYTRQQLEALQQGSGKTLQLTLQHESVNQLLKRAILTQPLAEEQKFDYVYCAGLFDYLTDKVCNRLVKYMVNQSRAGGKVLITNVHSSNQERRWMEHFLEWHLIYRDEQGVQNILPSGLQDIEVFTDITGVNVFVESTVGPGAAC</sequence>
<dbReference type="CDD" id="cd02440">
    <property type="entry name" value="AdoMet_MTases"/>
    <property type="match status" value="1"/>
</dbReference>
<gene>
    <name evidence="2" type="ORF">J2X19_004987</name>
</gene>
<protein>
    <submittedName>
        <fullName evidence="2">Extracellular factor (EF) 3-hydroxypalmitic acid methyl ester biosynthesis protein</fullName>
    </submittedName>
</protein>